<evidence type="ECO:0000259" key="2">
    <source>
        <dbReference type="Pfam" id="PF23598"/>
    </source>
</evidence>
<name>A0A2G2YW25_CAPAN</name>
<dbReference type="OMA" id="VEVRESW"/>
<reference evidence="3 4" key="2">
    <citation type="journal article" date="2017" name="Genome Biol.">
        <title>New reference genome sequences of hot pepper reveal the massive evolution of plant disease-resistance genes by retroduplication.</title>
        <authorList>
            <person name="Kim S."/>
            <person name="Park J."/>
            <person name="Yeom S.I."/>
            <person name="Kim Y.M."/>
            <person name="Seo E."/>
            <person name="Kim K.T."/>
            <person name="Kim M.S."/>
            <person name="Lee J.M."/>
            <person name="Cheong K."/>
            <person name="Shin H.S."/>
            <person name="Kim S.B."/>
            <person name="Han K."/>
            <person name="Lee J."/>
            <person name="Park M."/>
            <person name="Lee H.A."/>
            <person name="Lee H.Y."/>
            <person name="Lee Y."/>
            <person name="Oh S."/>
            <person name="Lee J.H."/>
            <person name="Choi E."/>
            <person name="Choi E."/>
            <person name="Lee S.E."/>
            <person name="Jeon J."/>
            <person name="Kim H."/>
            <person name="Choi G."/>
            <person name="Song H."/>
            <person name="Lee J."/>
            <person name="Lee S.C."/>
            <person name="Kwon J.K."/>
            <person name="Lee H.Y."/>
            <person name="Koo N."/>
            <person name="Hong Y."/>
            <person name="Kim R.W."/>
            <person name="Kang W.H."/>
            <person name="Huh J.H."/>
            <person name="Kang B.C."/>
            <person name="Yang T.J."/>
            <person name="Lee Y.H."/>
            <person name="Bennetzen J.L."/>
            <person name="Choi D."/>
        </authorList>
    </citation>
    <scope>NUCLEOTIDE SEQUENCE [LARGE SCALE GENOMIC DNA]</scope>
    <source>
        <strain evidence="4">cv. CM334</strain>
    </source>
</reference>
<keyword evidence="1" id="KW-0677">Repeat</keyword>
<dbReference type="EMBL" id="AYRZ02000008">
    <property type="protein sequence ID" value="PHT73946.1"/>
    <property type="molecule type" value="Genomic_DNA"/>
</dbReference>
<dbReference type="Pfam" id="PF23598">
    <property type="entry name" value="LRR_14"/>
    <property type="match status" value="1"/>
</dbReference>
<evidence type="ECO:0000256" key="1">
    <source>
        <dbReference type="ARBA" id="ARBA00022737"/>
    </source>
</evidence>
<feature type="domain" description="Disease resistance R13L4/SHOC-2-like LRR" evidence="2">
    <location>
        <begin position="50"/>
        <end position="289"/>
    </location>
</feature>
<dbReference type="AlphaFoldDB" id="A0A2G2YW25"/>
<dbReference type="Gene3D" id="3.80.10.10">
    <property type="entry name" value="Ribonuclease Inhibitor"/>
    <property type="match status" value="2"/>
</dbReference>
<protein>
    <recommendedName>
        <fullName evidence="2">Disease resistance R13L4/SHOC-2-like LRR domain-containing protein</fullName>
    </recommendedName>
</protein>
<dbReference type="Proteomes" id="UP000222542">
    <property type="component" value="Unassembled WGS sequence"/>
</dbReference>
<dbReference type="PANTHER" id="PTHR15140:SF47">
    <property type="entry name" value="LATE BLIGHT RESISTANCE PROTEIN HOMOLOG R1A-3 ISOFORM X1"/>
    <property type="match status" value="1"/>
</dbReference>
<proteinExistence type="predicted"/>
<keyword evidence="4" id="KW-1185">Reference proteome</keyword>
<organism evidence="3 4">
    <name type="scientific">Capsicum annuum</name>
    <name type="common">Capsicum pepper</name>
    <dbReference type="NCBI Taxonomy" id="4072"/>
    <lineage>
        <taxon>Eukaryota</taxon>
        <taxon>Viridiplantae</taxon>
        <taxon>Streptophyta</taxon>
        <taxon>Embryophyta</taxon>
        <taxon>Tracheophyta</taxon>
        <taxon>Spermatophyta</taxon>
        <taxon>Magnoliopsida</taxon>
        <taxon>eudicotyledons</taxon>
        <taxon>Gunneridae</taxon>
        <taxon>Pentapetalae</taxon>
        <taxon>asterids</taxon>
        <taxon>lamiids</taxon>
        <taxon>Solanales</taxon>
        <taxon>Solanaceae</taxon>
        <taxon>Solanoideae</taxon>
        <taxon>Capsiceae</taxon>
        <taxon>Capsicum</taxon>
    </lineage>
</organism>
<evidence type="ECO:0000313" key="3">
    <source>
        <dbReference type="EMBL" id="PHT73946.1"/>
    </source>
</evidence>
<evidence type="ECO:0000313" key="4">
    <source>
        <dbReference type="Proteomes" id="UP000222542"/>
    </source>
</evidence>
<dbReference type="InterPro" id="IPR055414">
    <property type="entry name" value="LRR_R13L4/SHOC2-like"/>
</dbReference>
<dbReference type="Gramene" id="PHT73946">
    <property type="protein sequence ID" value="PHT73946"/>
    <property type="gene ID" value="T459_21223"/>
</dbReference>
<dbReference type="InterPro" id="IPR032675">
    <property type="entry name" value="LRR_dom_sf"/>
</dbReference>
<dbReference type="SUPFAM" id="SSF52047">
    <property type="entry name" value="RNI-like"/>
    <property type="match status" value="1"/>
</dbReference>
<reference evidence="3 4" key="1">
    <citation type="journal article" date="2014" name="Nat. Genet.">
        <title>Genome sequence of the hot pepper provides insights into the evolution of pungency in Capsicum species.</title>
        <authorList>
            <person name="Kim S."/>
            <person name="Park M."/>
            <person name="Yeom S.I."/>
            <person name="Kim Y.M."/>
            <person name="Lee J.M."/>
            <person name="Lee H.A."/>
            <person name="Seo E."/>
            <person name="Choi J."/>
            <person name="Cheong K."/>
            <person name="Kim K.T."/>
            <person name="Jung K."/>
            <person name="Lee G.W."/>
            <person name="Oh S.K."/>
            <person name="Bae C."/>
            <person name="Kim S.B."/>
            <person name="Lee H.Y."/>
            <person name="Kim S.Y."/>
            <person name="Kim M.S."/>
            <person name="Kang B.C."/>
            <person name="Jo Y.D."/>
            <person name="Yang H.B."/>
            <person name="Jeong H.J."/>
            <person name="Kang W.H."/>
            <person name="Kwon J.K."/>
            <person name="Shin C."/>
            <person name="Lim J.Y."/>
            <person name="Park J.H."/>
            <person name="Huh J.H."/>
            <person name="Kim J.S."/>
            <person name="Kim B.D."/>
            <person name="Cohen O."/>
            <person name="Paran I."/>
            <person name="Suh M.C."/>
            <person name="Lee S.B."/>
            <person name="Kim Y.K."/>
            <person name="Shin Y."/>
            <person name="Noh S.J."/>
            <person name="Park J."/>
            <person name="Seo Y.S."/>
            <person name="Kwon S.Y."/>
            <person name="Kim H.A."/>
            <person name="Park J.M."/>
            <person name="Kim H.J."/>
            <person name="Choi S.B."/>
            <person name="Bosland P.W."/>
            <person name="Reeves G."/>
            <person name="Jo S.H."/>
            <person name="Lee B.W."/>
            <person name="Cho H.T."/>
            <person name="Choi H.S."/>
            <person name="Lee M.S."/>
            <person name="Yu Y."/>
            <person name="Do Choi Y."/>
            <person name="Park B.S."/>
            <person name="van Deynze A."/>
            <person name="Ashrafi H."/>
            <person name="Hill T."/>
            <person name="Kim W.T."/>
            <person name="Pai H.S."/>
            <person name="Ahn H.K."/>
            <person name="Yeam I."/>
            <person name="Giovannoni J.J."/>
            <person name="Rose J.K."/>
            <person name="Sorensen I."/>
            <person name="Lee S.J."/>
            <person name="Kim R.W."/>
            <person name="Choi I.Y."/>
            <person name="Choi B.S."/>
            <person name="Lim J.S."/>
            <person name="Lee Y.H."/>
            <person name="Choi D."/>
        </authorList>
    </citation>
    <scope>NUCLEOTIDE SEQUENCE [LARGE SCALE GENOMIC DNA]</scope>
    <source>
        <strain evidence="4">cv. CM334</strain>
    </source>
</reference>
<sequence>MSTVLRFGSENRGLTYGHDGLIENIDCLRGVVDFNKYTHSQLSEFMPLTRSFFFKYPNNFCLLSQSSFRLLRILDVCITTSIFYSFESISELVHLRYLACPSYDGLVRSICNLRNIQTIAIHGKSPPDMFIRTPPLAWKVLDMPQLRHIHTKNFSLLIPPPTSLIAVRENHLQTLTGLMPSSCNAELFQRIPNLKKLGILNVDSVDTEKCYFLDNLVHLTQLEKLKVKFEMDFMYILRLWRTEDRVYTRRLYIPHSDDFPPKLKKLTLCKTHLQWEDMNFLRKLPNLQQWEATSYHFPSLEHLVLTDCYSLEQIPFDFADIQTLQLIELHKCMHSVLVSAEQIQEEQQSLGNDDLVIRVNNIRE</sequence>
<dbReference type="PANTHER" id="PTHR15140">
    <property type="entry name" value="TUBULIN-SPECIFIC CHAPERONE E"/>
    <property type="match status" value="1"/>
</dbReference>
<comment type="caution">
    <text evidence="3">The sequence shown here is derived from an EMBL/GenBank/DDBJ whole genome shotgun (WGS) entry which is preliminary data.</text>
</comment>
<accession>A0A2G2YW25</accession>
<gene>
    <name evidence="3" type="ORF">T459_21223</name>
</gene>